<name>A0A2B7Y0G8_9EURO</name>
<accession>A0A2B7Y0G8</accession>
<dbReference type="AlphaFoldDB" id="A0A2B7Y0G8"/>
<protein>
    <recommendedName>
        <fullName evidence="3">Aminoglycoside phosphotransferase domain-containing protein</fullName>
    </recommendedName>
</protein>
<reference evidence="1 2" key="1">
    <citation type="submission" date="2017-10" db="EMBL/GenBank/DDBJ databases">
        <title>Comparative genomics in systemic dimorphic fungi from Ajellomycetaceae.</title>
        <authorList>
            <person name="Munoz J.F."/>
            <person name="Mcewen J.G."/>
            <person name="Clay O.K."/>
            <person name="Cuomo C.A."/>
        </authorList>
    </citation>
    <scope>NUCLEOTIDE SEQUENCE [LARGE SCALE GENOMIC DNA]</scope>
    <source>
        <strain evidence="1 2">UAMH5409</strain>
    </source>
</reference>
<sequence>MKELHWSNYTPERMQGVIKGFDETQKALVLHCDTHPRNMMVLDRDPARAIWIDFDRAQTFSGELTQRHKDGLILRSVLLLRWLNAWGTLELG</sequence>
<dbReference type="Proteomes" id="UP000223968">
    <property type="component" value="Unassembled WGS sequence"/>
</dbReference>
<dbReference type="EMBL" id="PDNB01000032">
    <property type="protein sequence ID" value="PGH14685.1"/>
    <property type="molecule type" value="Genomic_DNA"/>
</dbReference>
<proteinExistence type="predicted"/>
<gene>
    <name evidence="1" type="ORF">AJ79_02851</name>
</gene>
<comment type="caution">
    <text evidence="1">The sequence shown here is derived from an EMBL/GenBank/DDBJ whole genome shotgun (WGS) entry which is preliminary data.</text>
</comment>
<evidence type="ECO:0008006" key="3">
    <source>
        <dbReference type="Google" id="ProtNLM"/>
    </source>
</evidence>
<dbReference type="STRING" id="1447875.A0A2B7Y0G8"/>
<keyword evidence="2" id="KW-1185">Reference proteome</keyword>
<evidence type="ECO:0000313" key="1">
    <source>
        <dbReference type="EMBL" id="PGH14685.1"/>
    </source>
</evidence>
<evidence type="ECO:0000313" key="2">
    <source>
        <dbReference type="Proteomes" id="UP000223968"/>
    </source>
</evidence>
<organism evidence="1 2">
    <name type="scientific">Helicocarpus griseus UAMH5409</name>
    <dbReference type="NCBI Taxonomy" id="1447875"/>
    <lineage>
        <taxon>Eukaryota</taxon>
        <taxon>Fungi</taxon>
        <taxon>Dikarya</taxon>
        <taxon>Ascomycota</taxon>
        <taxon>Pezizomycotina</taxon>
        <taxon>Eurotiomycetes</taxon>
        <taxon>Eurotiomycetidae</taxon>
        <taxon>Onygenales</taxon>
        <taxon>Ajellomycetaceae</taxon>
        <taxon>Helicocarpus</taxon>
    </lineage>
</organism>
<dbReference type="OrthoDB" id="4187898at2759"/>